<reference evidence="2" key="1">
    <citation type="submission" date="2022-10" db="EMBL/GenBank/DDBJ databases">
        <title>The WGS of Solirubrobacter ginsenosidimutans DSM 21036.</title>
        <authorList>
            <person name="Jiang Z."/>
        </authorList>
    </citation>
    <scope>NUCLEOTIDE SEQUENCE</scope>
    <source>
        <strain evidence="2">DSM 21036</strain>
    </source>
</reference>
<protein>
    <submittedName>
        <fullName evidence="2">MOSC N-terminal beta barrel domain-containing protein</fullName>
    </submittedName>
</protein>
<gene>
    <name evidence="2" type="ORF">OM076_12475</name>
</gene>
<dbReference type="Proteomes" id="UP001149140">
    <property type="component" value="Unassembled WGS sequence"/>
</dbReference>
<evidence type="ECO:0000313" key="2">
    <source>
        <dbReference type="EMBL" id="MDA0161086.1"/>
    </source>
</evidence>
<dbReference type="AlphaFoldDB" id="A0A9X3S2E4"/>
<sequence length="194" mass="21034">MSDGFVQGLWRFPVLGMKGEQLRSSQVDTRGIAGDRQHFATGPEGMLTPQDIPRLGEWTAAFPFNPDGAIVPDRPPPFPLLTTPNGMKNYRWGDPRLAFALERDLGRAVDLVRDLELTRGVIVAATPPEGERAAAGINVQLRLEPPPGGWAGRELAFRDGVRLRLVASRGDGPGIEARVVEAGRLLLGEPVKLS</sequence>
<proteinExistence type="predicted"/>
<dbReference type="EMBL" id="JAPDOD010000009">
    <property type="protein sequence ID" value="MDA0161086.1"/>
    <property type="molecule type" value="Genomic_DNA"/>
</dbReference>
<evidence type="ECO:0000259" key="1">
    <source>
        <dbReference type="Pfam" id="PF03476"/>
    </source>
</evidence>
<name>A0A9X3S2E4_9ACTN</name>
<comment type="caution">
    <text evidence="2">The sequence shown here is derived from an EMBL/GenBank/DDBJ whole genome shotgun (WGS) entry which is preliminary data.</text>
</comment>
<organism evidence="2 3">
    <name type="scientific">Solirubrobacter ginsenosidimutans</name>
    <dbReference type="NCBI Taxonomy" id="490573"/>
    <lineage>
        <taxon>Bacteria</taxon>
        <taxon>Bacillati</taxon>
        <taxon>Actinomycetota</taxon>
        <taxon>Thermoleophilia</taxon>
        <taxon>Solirubrobacterales</taxon>
        <taxon>Solirubrobacteraceae</taxon>
        <taxon>Solirubrobacter</taxon>
    </lineage>
</organism>
<dbReference type="InterPro" id="IPR005303">
    <property type="entry name" value="MOCOS_middle"/>
</dbReference>
<feature type="domain" description="Molybdenum cofactor sulfurase middle" evidence="1">
    <location>
        <begin position="5"/>
        <end position="62"/>
    </location>
</feature>
<accession>A0A9X3S2E4</accession>
<evidence type="ECO:0000313" key="3">
    <source>
        <dbReference type="Proteomes" id="UP001149140"/>
    </source>
</evidence>
<keyword evidence="3" id="KW-1185">Reference proteome</keyword>
<dbReference type="Pfam" id="PF03476">
    <property type="entry name" value="MOSC_N"/>
    <property type="match status" value="1"/>
</dbReference>
<dbReference type="RefSeq" id="WP_270040256.1">
    <property type="nucleotide sequence ID" value="NZ_JAPDOD010000009.1"/>
</dbReference>